<reference evidence="2" key="1">
    <citation type="submission" date="2025-08" db="UniProtKB">
        <authorList>
            <consortium name="RefSeq"/>
        </authorList>
    </citation>
    <scope>IDENTIFICATION</scope>
</reference>
<name>A0A6P4E707_DRORH</name>
<feature type="non-terminal residue" evidence="2">
    <location>
        <position position="87"/>
    </location>
</feature>
<evidence type="ECO:0000313" key="2">
    <source>
        <dbReference type="RefSeq" id="XP_016971018.1"/>
    </source>
</evidence>
<feature type="region of interest" description="Disordered" evidence="1">
    <location>
        <begin position="1"/>
        <end position="40"/>
    </location>
</feature>
<dbReference type="RefSeq" id="XP_016971018.1">
    <property type="nucleotide sequence ID" value="XM_017115529.1"/>
</dbReference>
<dbReference type="AlphaFoldDB" id="A0A6P4E707"/>
<feature type="compositionally biased region" description="Polar residues" evidence="1">
    <location>
        <begin position="21"/>
        <end position="32"/>
    </location>
</feature>
<dbReference type="OrthoDB" id="8059989at2759"/>
<sequence length="87" mass="9896">MMTQQVPGSGHKRSPWDSLPSLRQDSSLNDSGYKSARADSLEQRAEFIRQDSLRSEYLSDRESRYGIVQQASIESTDSRMCYLTSSE</sequence>
<organism evidence="2">
    <name type="scientific">Drosophila rhopaloa</name>
    <name type="common">Fruit fly</name>
    <dbReference type="NCBI Taxonomy" id="1041015"/>
    <lineage>
        <taxon>Eukaryota</taxon>
        <taxon>Metazoa</taxon>
        <taxon>Ecdysozoa</taxon>
        <taxon>Arthropoda</taxon>
        <taxon>Hexapoda</taxon>
        <taxon>Insecta</taxon>
        <taxon>Pterygota</taxon>
        <taxon>Neoptera</taxon>
        <taxon>Endopterygota</taxon>
        <taxon>Diptera</taxon>
        <taxon>Brachycera</taxon>
        <taxon>Muscomorpha</taxon>
        <taxon>Ephydroidea</taxon>
        <taxon>Drosophilidae</taxon>
        <taxon>Drosophila</taxon>
        <taxon>Sophophora</taxon>
    </lineage>
</organism>
<protein>
    <submittedName>
        <fullName evidence="2">Protein still life, isoform SIF type 1-like</fullName>
    </submittedName>
</protein>
<gene>
    <name evidence="2" type="primary">LOC108038701</name>
</gene>
<proteinExistence type="predicted"/>
<evidence type="ECO:0000256" key="1">
    <source>
        <dbReference type="SAM" id="MobiDB-lite"/>
    </source>
</evidence>
<accession>A0A6P4E707</accession>